<dbReference type="SUPFAM" id="SSF69279">
    <property type="entry name" value="Phage tail proteins"/>
    <property type="match status" value="1"/>
</dbReference>
<proteinExistence type="predicted"/>
<dbReference type="RefSeq" id="WP_289825128.1">
    <property type="nucleotide sequence ID" value="NZ_JAUEIE010000005.1"/>
</dbReference>
<reference evidence="4" key="2">
    <citation type="submission" date="2023-08" db="EMBL/GenBank/DDBJ databases">
        <title>Identification and characterization of horizontal gene transfer across gut microbiota members of farm animals based on homology search.</title>
        <authorList>
            <person name="Schwarzerova J."/>
            <person name="Nykrynova M."/>
            <person name="Jureckova K."/>
            <person name="Cejkova D."/>
            <person name="Rychlik I."/>
        </authorList>
    </citation>
    <scope>NUCLEOTIDE SEQUENCE</scope>
    <source>
        <strain evidence="4">ET15</strain>
        <strain evidence="3">ET37</strain>
    </source>
</reference>
<evidence type="ECO:0000313" key="6">
    <source>
        <dbReference type="Proteomes" id="UP001168478"/>
    </source>
</evidence>
<keyword evidence="5" id="KW-1185">Reference proteome</keyword>
<dbReference type="Pfam" id="PF04717">
    <property type="entry name" value="Phage_base_V"/>
    <property type="match status" value="1"/>
</dbReference>
<dbReference type="Gene3D" id="3.55.50.10">
    <property type="entry name" value="Baseplate protein-like domains"/>
    <property type="match status" value="1"/>
</dbReference>
<feature type="domain" description="Gp5/Type VI secretion system Vgr protein OB-fold" evidence="1">
    <location>
        <begin position="399"/>
        <end position="475"/>
    </location>
</feature>
<dbReference type="SUPFAM" id="SSF69255">
    <property type="entry name" value="gp5 N-terminal domain-like"/>
    <property type="match status" value="1"/>
</dbReference>
<organism evidence="4 6">
    <name type="scientific">Leyella lascolaii</name>
    <dbReference type="NCBI Taxonomy" id="1776379"/>
    <lineage>
        <taxon>Bacteria</taxon>
        <taxon>Pseudomonadati</taxon>
        <taxon>Bacteroidota</taxon>
        <taxon>Bacteroidia</taxon>
        <taxon>Bacteroidales</taxon>
        <taxon>Prevotellaceae</taxon>
        <taxon>Leyella</taxon>
    </lineage>
</organism>
<evidence type="ECO:0000259" key="2">
    <source>
        <dbReference type="Pfam" id="PF22178"/>
    </source>
</evidence>
<dbReference type="EMBL" id="JAUEIF010000009">
    <property type="protein sequence ID" value="MDN0025875.1"/>
    <property type="molecule type" value="Genomic_DNA"/>
</dbReference>
<evidence type="ECO:0000313" key="3">
    <source>
        <dbReference type="EMBL" id="MDN0022657.1"/>
    </source>
</evidence>
<dbReference type="Gene3D" id="4.10.220.110">
    <property type="match status" value="1"/>
</dbReference>
<dbReference type="InterPro" id="IPR037026">
    <property type="entry name" value="Vgr_OB-fold_dom_sf"/>
</dbReference>
<name>A0AAW7JKW3_9BACT</name>
<dbReference type="AlphaFoldDB" id="A0AAW7JKW3"/>
<comment type="caution">
    <text evidence="4">The sequence shown here is derived from an EMBL/GenBank/DDBJ whole genome shotgun (WGS) entry which is preliminary data.</text>
</comment>
<dbReference type="SUPFAM" id="SSF69349">
    <property type="entry name" value="Phage fibre proteins"/>
    <property type="match status" value="1"/>
</dbReference>
<dbReference type="InterPro" id="IPR006531">
    <property type="entry name" value="Gp5/Vgr_OB"/>
</dbReference>
<dbReference type="Gene3D" id="2.40.50.230">
    <property type="entry name" value="Gp5 N-terminal domain"/>
    <property type="match status" value="1"/>
</dbReference>
<evidence type="ECO:0000313" key="5">
    <source>
        <dbReference type="Proteomes" id="UP001167831"/>
    </source>
</evidence>
<dbReference type="EMBL" id="JAUEIE010000005">
    <property type="protein sequence ID" value="MDN0022657.1"/>
    <property type="molecule type" value="Genomic_DNA"/>
</dbReference>
<evidence type="ECO:0000259" key="1">
    <source>
        <dbReference type="Pfam" id="PF04717"/>
    </source>
</evidence>
<accession>A0AAW7JKW3</accession>
<evidence type="ECO:0000313" key="4">
    <source>
        <dbReference type="EMBL" id="MDN0025875.1"/>
    </source>
</evidence>
<dbReference type="InterPro" id="IPR054030">
    <property type="entry name" value="Gp5_Vgr_C"/>
</dbReference>
<reference evidence="4" key="1">
    <citation type="submission" date="2023-06" db="EMBL/GenBank/DDBJ databases">
        <authorList>
            <person name="Zeman M."/>
            <person name="Kubasova T."/>
            <person name="Jahodarova E."/>
            <person name="Nykrynova M."/>
            <person name="Rychlik I."/>
        </authorList>
    </citation>
    <scope>NUCLEOTIDE SEQUENCE</scope>
    <source>
        <strain evidence="4">ET15</strain>
        <strain evidence="3">ET37</strain>
    </source>
</reference>
<dbReference type="Pfam" id="PF05954">
    <property type="entry name" value="Phage_GPD"/>
    <property type="match status" value="1"/>
</dbReference>
<dbReference type="Gene3D" id="2.30.110.50">
    <property type="match status" value="1"/>
</dbReference>
<feature type="domain" description="Gp5/Type VI secretion system Vgr C-terminal trimerisation" evidence="2">
    <location>
        <begin position="552"/>
        <end position="632"/>
    </location>
</feature>
<dbReference type="Proteomes" id="UP001168478">
    <property type="component" value="Unassembled WGS sequence"/>
</dbReference>
<dbReference type="Proteomes" id="UP001167831">
    <property type="component" value="Unassembled WGS sequence"/>
</dbReference>
<sequence>MSTSIKNISVAIDGIKSSGFCIELDGARWRLDNFMLNQSLLSPNTLSFSLHKEPDERINEVSFNVCGKIIGKELLISLETESIEKESLKADTNSVADIEFAGVIIAASGSRNHSEFSVSVEACSWDALLNDNPTCKSFENLTLNDIVNDVVEDYSEHLETDVDTRFTDTIPYCVQYNESNYQFLQRLAKRYGEWLYNDGKKMVFGNLPEGESVKLAYPSQDVPSYNVDLKMRHVAFKHVASSYNSYDANEKEGIEEMLREYNTLSEQVFQASQSCFVKPTLQNLHSGGFADSDGRETILNVSTKTQARGEKASMLTYSGTTYCSKLKIGSKLVIVDNYMPDTSALEKSDVEQDEMLITELTHYFSADETYSNHFVGIPSACDYPPYSDSDIYPIAQSCRAKVKDNEDPNNLGRIRVQFDWQAQLDDNMMTPWLRMAQPYAGGEKGFSFIPEIDEEVMVDFEGGNAERPYIKGTLYNGIGDPDRKWLPNNNSSNQIKAIRTRNGHTIEIHDEGNDGYIRIYDNNKENYILTFSTDEKLIKLESTGNIELYAKNDIIMHAGHDINASAENDIFIAASHDMQRTADNDIREHAGNDRSTSIDRNDSLTVESNQFIKVLGNKDEQVAHKLQVTAENIREEAYNKLLQYSTTHHQKASDEMAMNAGNRIDIKANVVKVN</sequence>
<dbReference type="Pfam" id="PF22178">
    <property type="entry name" value="Gp5_trimer_C"/>
    <property type="match status" value="1"/>
</dbReference>
<protein>
    <submittedName>
        <fullName evidence="4">Phage baseplate assembly protein V</fullName>
    </submittedName>
</protein>
<gene>
    <name evidence="3" type="ORF">QVN81_06410</name>
    <name evidence="4" type="ORF">QVN84_10155</name>
</gene>